<dbReference type="InterPro" id="IPR001478">
    <property type="entry name" value="PDZ"/>
</dbReference>
<dbReference type="RefSeq" id="WP_316410217.1">
    <property type="nucleotide sequence ID" value="NZ_AP027081.1"/>
</dbReference>
<sequence>MRRRASLLVPLLFCMGLGAQERPLWLRYPAISPDGKTVVFSYQGDLYRVPAAGGPATPLTVGGSYAFMPVWSHDGKSIAFASDRAGNFDVYVMPAEGGPARRLTWNSAPDLPYAFTPDDREVLFTSPRGHAAADRQYPGRVFAETWLVSVADGGTRLLTDVTLENACWSPDGSRVLYHDVKGYEDRYRKHQTSSIARDVWSFQPASGAFAKLTAFEGEDRNPVFAADGDGYWYLSERSGSFNVWRGSVSHPDRAEAVTRFTRHPVRFLTAAKDGTLCFAFDGEIYLAAPGQAPRRLETTVRVDGRANLERTQPLAGAATEMAVAPGGKEVALVVRGQIFVTSADGKVTRRISSLPGQERSVSFSPDGRTLLYAAEREDGWKVCTKRLVREEEDRFYASTRLEEKVLVAAARDAFQPLFSPDGAKVAYLEDRTELKVVDVASGRKTTLLPAGRNYSYSDGDQSFRWSPDSRYLVFSMNTGLGWLRDIGIVPADGSAPVRNLTHSGFGDEDARFSRDGSMIAWFSGREGVLNLAQNALSGDINGLFLTQAAWDRFRLTKEEFALLKEREDKDKDKTKDAKAKEAAKPVAIEWEGLDDRKARLSTHTASIADWEISKAADKLFYLARFEKGFDLWTADLRTHETRLLAKVGSERASLELTDDGKSVFVLADGRLLKIDAESGKREDLPVASEMAIRPAAERAYIFDHAWRQVERKFYVTDLHGVDWAFYREAYRRFLPHVANNYDFQELLSEMLGELNASHTGGRYNAPQMNTDATPALGLFLERTSAGLKVAEVLKGGPLDRAEAKVRAGHLLVAVDGAPVAHVEDVARLLNRRAGQPTLLSFKDGARAWDEVAKPIPPMVEGELLYRRWVERNRLETERLSKGRLGYVHVRAMDDGSLRTVFDEILGRCLDKEAVVVDTRFNGGGNIHEQLSDFLSGRKYFDVIPRGLPYGHEPLLKWVKPSVVLVSEGCYSDAHLFPVAYRLKGLGRTVGMPVPGTGTFVWWEGQIDPTLVFGIPQGGWRTPDGKFCENNQFEPDVRVAHDPAQLVTGRDAQLEAAVASLLSDLDTRKH</sequence>
<evidence type="ECO:0000256" key="6">
    <source>
        <dbReference type="ARBA" id="ARBA00022825"/>
    </source>
</evidence>
<feature type="active site" description="Charge relay system" evidence="8">
    <location>
        <position position="758"/>
    </location>
</feature>
<name>A0AA48KDP1_9BACT</name>
<proteinExistence type="inferred from homology"/>
<feature type="domain" description="PDZ" evidence="10">
    <location>
        <begin position="765"/>
        <end position="844"/>
    </location>
</feature>
<evidence type="ECO:0000256" key="3">
    <source>
        <dbReference type="ARBA" id="ARBA00022490"/>
    </source>
</evidence>
<dbReference type="PIRSF" id="PIRSF036421">
    <property type="entry name" value="Tricorn_protease"/>
    <property type="match status" value="1"/>
</dbReference>
<dbReference type="Gene3D" id="3.30.750.44">
    <property type="match status" value="1"/>
</dbReference>
<dbReference type="Gene3D" id="2.120.10.60">
    <property type="entry name" value="Tricorn protease N-terminal domain"/>
    <property type="match status" value="1"/>
</dbReference>
<comment type="similarity">
    <text evidence="2 7">Belongs to the peptidase S41B family.</text>
</comment>
<dbReference type="Gene3D" id="2.120.10.30">
    <property type="entry name" value="TolB, C-terminal domain"/>
    <property type="match status" value="2"/>
</dbReference>
<organism evidence="11 12">
    <name type="scientific">Mesoterricola sediminis</name>
    <dbReference type="NCBI Taxonomy" id="2927980"/>
    <lineage>
        <taxon>Bacteria</taxon>
        <taxon>Pseudomonadati</taxon>
        <taxon>Acidobacteriota</taxon>
        <taxon>Holophagae</taxon>
        <taxon>Holophagales</taxon>
        <taxon>Holophagaceae</taxon>
        <taxon>Mesoterricola</taxon>
    </lineage>
</organism>
<dbReference type="InterPro" id="IPR041489">
    <property type="entry name" value="PDZ_6"/>
</dbReference>
<dbReference type="GO" id="GO:0008236">
    <property type="term" value="F:serine-type peptidase activity"/>
    <property type="evidence" value="ECO:0007669"/>
    <property type="project" value="UniProtKB-UniRule"/>
</dbReference>
<dbReference type="Pfam" id="PF03572">
    <property type="entry name" value="Peptidase_S41"/>
    <property type="match status" value="1"/>
</dbReference>
<dbReference type="InterPro" id="IPR036034">
    <property type="entry name" value="PDZ_sf"/>
</dbReference>
<dbReference type="SUPFAM" id="SSF50156">
    <property type="entry name" value="PDZ domain-like"/>
    <property type="match status" value="1"/>
</dbReference>
<dbReference type="SMART" id="SM00228">
    <property type="entry name" value="PDZ"/>
    <property type="match status" value="1"/>
</dbReference>
<dbReference type="SUPFAM" id="SSF69304">
    <property type="entry name" value="Tricorn protease N-terminal domain"/>
    <property type="match status" value="1"/>
</dbReference>
<dbReference type="InterPro" id="IPR011042">
    <property type="entry name" value="6-blade_b-propeller_TolB-like"/>
</dbReference>
<dbReference type="EC" id="3.4.21.-" evidence="7"/>
<dbReference type="InterPro" id="IPR012393">
    <property type="entry name" value="Tricorn_protease"/>
</dbReference>
<dbReference type="PROSITE" id="PS50106">
    <property type="entry name" value="PDZ"/>
    <property type="match status" value="1"/>
</dbReference>
<dbReference type="Pfam" id="PF07676">
    <property type="entry name" value="PD40"/>
    <property type="match status" value="2"/>
</dbReference>
<dbReference type="Gene3D" id="2.30.42.10">
    <property type="match status" value="1"/>
</dbReference>
<keyword evidence="12" id="KW-1185">Reference proteome</keyword>
<dbReference type="PANTHER" id="PTHR43253">
    <property type="entry name" value="TRICORN PROTEASE HOMOLOG 2-RELATED"/>
    <property type="match status" value="1"/>
</dbReference>
<dbReference type="GO" id="GO:0006508">
    <property type="term" value="P:proteolysis"/>
    <property type="evidence" value="ECO:0007669"/>
    <property type="project" value="UniProtKB-UniRule"/>
</dbReference>
<dbReference type="InterPro" id="IPR005151">
    <property type="entry name" value="Tail-specific_protease"/>
</dbReference>
<gene>
    <name evidence="11" type="ORF">METESE_22280</name>
</gene>
<evidence type="ECO:0000313" key="11">
    <source>
        <dbReference type="EMBL" id="BDU77270.1"/>
    </source>
</evidence>
<accession>A0AA48KDP1</accession>
<evidence type="ECO:0000313" key="12">
    <source>
        <dbReference type="Proteomes" id="UP001228113"/>
    </source>
</evidence>
<dbReference type="Pfam" id="PF14684">
    <property type="entry name" value="Tricorn_C1"/>
    <property type="match status" value="1"/>
</dbReference>
<dbReference type="KEGG" id="msea:METESE_22280"/>
<evidence type="ECO:0000256" key="9">
    <source>
        <dbReference type="PIRSR" id="PIRSR036421-3"/>
    </source>
</evidence>
<dbReference type="InterPro" id="IPR011659">
    <property type="entry name" value="WD40"/>
</dbReference>
<comment type="function">
    <text evidence="7">Degrades oligopeptides.</text>
</comment>
<reference evidence="11" key="1">
    <citation type="journal article" date="2023" name="Int. J. Syst. Evol. Microbiol.">
        <title>Mesoterricola silvestris gen. nov., sp. nov., Mesoterricola sediminis sp. nov., Geothrix oryzae sp. nov., Geothrix edaphica sp. nov., Geothrix rubra sp. nov., and Geothrix limicola sp. nov., six novel members of Acidobacteriota isolated from soils.</title>
        <authorList>
            <person name="Itoh H."/>
            <person name="Sugisawa Y."/>
            <person name="Mise K."/>
            <person name="Xu Z."/>
            <person name="Kuniyasu M."/>
            <person name="Ushijima N."/>
            <person name="Kawano K."/>
            <person name="Kobayashi E."/>
            <person name="Shiratori Y."/>
            <person name="Masuda Y."/>
            <person name="Senoo K."/>
        </authorList>
    </citation>
    <scope>NUCLEOTIDE SEQUENCE</scope>
    <source>
        <strain evidence="11">W786</strain>
    </source>
</reference>
<dbReference type="Proteomes" id="UP001228113">
    <property type="component" value="Chromosome"/>
</dbReference>
<feature type="active site" description="Charge relay system" evidence="8">
    <location>
        <position position="1028"/>
    </location>
</feature>
<evidence type="ECO:0000256" key="2">
    <source>
        <dbReference type="ARBA" id="ARBA00008524"/>
    </source>
</evidence>
<evidence type="ECO:0000256" key="5">
    <source>
        <dbReference type="ARBA" id="ARBA00022801"/>
    </source>
</evidence>
<dbReference type="InterPro" id="IPR029045">
    <property type="entry name" value="ClpP/crotonase-like_dom_sf"/>
</dbReference>
<dbReference type="SUPFAM" id="SSF82171">
    <property type="entry name" value="DPP6 N-terminal domain-like"/>
    <property type="match status" value="2"/>
</dbReference>
<dbReference type="EMBL" id="AP027081">
    <property type="protein sequence ID" value="BDU77270.1"/>
    <property type="molecule type" value="Genomic_DNA"/>
</dbReference>
<evidence type="ECO:0000256" key="1">
    <source>
        <dbReference type="ARBA" id="ARBA00004496"/>
    </source>
</evidence>
<keyword evidence="3 7" id="KW-0963">Cytoplasm</keyword>
<dbReference type="SUPFAM" id="SSF52096">
    <property type="entry name" value="ClpP/crotonase"/>
    <property type="match status" value="1"/>
</dbReference>
<protein>
    <recommendedName>
        <fullName evidence="7">Tricorn protease homolog</fullName>
        <ecNumber evidence="7">3.4.21.-</ecNumber>
    </recommendedName>
</protein>
<dbReference type="AlphaFoldDB" id="A0AA48KDP1"/>
<dbReference type="CDD" id="cd07562">
    <property type="entry name" value="Peptidase_S41_TRI"/>
    <property type="match status" value="1"/>
</dbReference>
<dbReference type="Pfam" id="PF26549">
    <property type="entry name" value="Tricorn_N"/>
    <property type="match status" value="1"/>
</dbReference>
<evidence type="ECO:0000256" key="8">
    <source>
        <dbReference type="PIRSR" id="PIRSR036421-1"/>
    </source>
</evidence>
<dbReference type="InterPro" id="IPR028204">
    <property type="entry name" value="Tricorn_C1"/>
</dbReference>
<dbReference type="Gene3D" id="3.90.226.10">
    <property type="entry name" value="2-enoyl-CoA Hydratase, Chain A, domain 1"/>
    <property type="match status" value="1"/>
</dbReference>
<keyword evidence="4 7" id="KW-0645">Protease</keyword>
<dbReference type="PANTHER" id="PTHR43253:SF1">
    <property type="entry name" value="TRICORN PROTEASE HOMOLOG 2-RELATED"/>
    <property type="match status" value="1"/>
</dbReference>
<keyword evidence="6 7" id="KW-0720">Serine protease</keyword>
<evidence type="ECO:0000256" key="7">
    <source>
        <dbReference type="PIRNR" id="PIRNR036421"/>
    </source>
</evidence>
<keyword evidence="5 7" id="KW-0378">Hydrolase</keyword>
<comment type="subcellular location">
    <subcellularLocation>
        <location evidence="1 7">Cytoplasm</location>
    </subcellularLocation>
</comment>
<feature type="site" description="Transition state stabilizer; via amide nitrogen" evidence="9">
    <location>
        <position position="972"/>
    </location>
</feature>
<evidence type="ECO:0000256" key="4">
    <source>
        <dbReference type="ARBA" id="ARBA00022670"/>
    </source>
</evidence>
<feature type="active site" description="Nucleophile" evidence="8">
    <location>
        <position position="971"/>
    </location>
</feature>
<dbReference type="GO" id="GO:0005737">
    <property type="term" value="C:cytoplasm"/>
    <property type="evidence" value="ECO:0007669"/>
    <property type="project" value="UniProtKB-SubCell"/>
</dbReference>
<dbReference type="Pfam" id="PF17820">
    <property type="entry name" value="PDZ_6"/>
    <property type="match status" value="1"/>
</dbReference>
<evidence type="ECO:0000259" key="10">
    <source>
        <dbReference type="PROSITE" id="PS50106"/>
    </source>
</evidence>